<dbReference type="EMBL" id="JARUHG010000002">
    <property type="protein sequence ID" value="MDR0183054.1"/>
    <property type="molecule type" value="Genomic_DNA"/>
</dbReference>
<feature type="domain" description="OmpR/PhoB-type" evidence="3">
    <location>
        <begin position="6"/>
        <end position="104"/>
    </location>
</feature>
<dbReference type="SUPFAM" id="SSF46894">
    <property type="entry name" value="C-terminal effector domain of the bipartite response regulators"/>
    <property type="match status" value="1"/>
</dbReference>
<keyword evidence="5" id="KW-1185">Reference proteome</keyword>
<gene>
    <name evidence="4" type="ORF">P8609_08720</name>
</gene>
<evidence type="ECO:0000313" key="4">
    <source>
        <dbReference type="EMBL" id="MDR0183054.1"/>
    </source>
</evidence>
<dbReference type="InterPro" id="IPR036388">
    <property type="entry name" value="WH-like_DNA-bd_sf"/>
</dbReference>
<dbReference type="InterPro" id="IPR001867">
    <property type="entry name" value="OmpR/PhoB-type_DNA-bd"/>
</dbReference>
<dbReference type="PROSITE" id="PS51755">
    <property type="entry name" value="OMPR_PHOB"/>
    <property type="match status" value="1"/>
</dbReference>
<proteinExistence type="predicted"/>
<dbReference type="RefSeq" id="WP_309262216.1">
    <property type="nucleotide sequence ID" value="NZ_JARUHG010000002.1"/>
</dbReference>
<evidence type="ECO:0000259" key="3">
    <source>
        <dbReference type="PROSITE" id="PS51755"/>
    </source>
</evidence>
<dbReference type="Proteomes" id="UP001233535">
    <property type="component" value="Unassembled WGS sequence"/>
</dbReference>
<sequence>MDRPFSPDTESLRWRLDGDGWSLRCPDGRLVPLTRAERLVIERLLSTPGRLVTREALADAVAGGDFDSHRLDSLVYRLRRKVADGCGASLPLDAIHGEGYVLDVKR</sequence>
<protein>
    <submittedName>
        <fullName evidence="4">Helix-turn-helix domain-containing protein</fullName>
    </submittedName>
</protein>
<name>A0ABU1CEI6_9GAMM</name>
<evidence type="ECO:0000256" key="1">
    <source>
        <dbReference type="ARBA" id="ARBA00023125"/>
    </source>
</evidence>
<accession>A0ABU1CEI6</accession>
<dbReference type="Pfam" id="PF00486">
    <property type="entry name" value="Trans_reg_C"/>
    <property type="match status" value="1"/>
</dbReference>
<keyword evidence="1 2" id="KW-0238">DNA-binding</keyword>
<organism evidence="4 5">
    <name type="scientific">Lysobacter arvi</name>
    <dbReference type="NCBI Taxonomy" id="3038776"/>
    <lineage>
        <taxon>Bacteria</taxon>
        <taxon>Pseudomonadati</taxon>
        <taxon>Pseudomonadota</taxon>
        <taxon>Gammaproteobacteria</taxon>
        <taxon>Lysobacterales</taxon>
        <taxon>Lysobacteraceae</taxon>
        <taxon>Lysobacter</taxon>
    </lineage>
</organism>
<feature type="DNA-binding region" description="OmpR/PhoB-type" evidence="2">
    <location>
        <begin position="6"/>
        <end position="104"/>
    </location>
</feature>
<evidence type="ECO:0000313" key="5">
    <source>
        <dbReference type="Proteomes" id="UP001233535"/>
    </source>
</evidence>
<dbReference type="SMART" id="SM00862">
    <property type="entry name" value="Trans_reg_C"/>
    <property type="match status" value="1"/>
</dbReference>
<reference evidence="4 5" key="1">
    <citation type="submission" date="2023-04" db="EMBL/GenBank/DDBJ databases">
        <title>Lysobacter sp. strain UC isolated from soil sample.</title>
        <authorList>
            <person name="Choksket S."/>
            <person name="Harshvardhan F."/>
            <person name="Rana R."/>
            <person name="Patil P.B."/>
            <person name="Korpole S."/>
        </authorList>
    </citation>
    <scope>NUCLEOTIDE SEQUENCE [LARGE SCALE GENOMIC DNA]</scope>
    <source>
        <strain evidence="4 5">UC</strain>
    </source>
</reference>
<dbReference type="Gene3D" id="1.10.10.10">
    <property type="entry name" value="Winged helix-like DNA-binding domain superfamily/Winged helix DNA-binding domain"/>
    <property type="match status" value="1"/>
</dbReference>
<dbReference type="InterPro" id="IPR016032">
    <property type="entry name" value="Sig_transdc_resp-reg_C-effctor"/>
</dbReference>
<comment type="caution">
    <text evidence="4">The sequence shown here is derived from an EMBL/GenBank/DDBJ whole genome shotgun (WGS) entry which is preliminary data.</text>
</comment>
<dbReference type="CDD" id="cd00383">
    <property type="entry name" value="trans_reg_C"/>
    <property type="match status" value="1"/>
</dbReference>
<evidence type="ECO:0000256" key="2">
    <source>
        <dbReference type="PROSITE-ProRule" id="PRU01091"/>
    </source>
</evidence>